<feature type="domain" description="Leucyl-tRNA synthetase editing" evidence="14">
    <location>
        <begin position="222"/>
        <end position="400"/>
    </location>
</feature>
<dbReference type="InterPro" id="IPR009080">
    <property type="entry name" value="tRNAsynth_Ia_anticodon-bd"/>
</dbReference>
<dbReference type="InterPro" id="IPR013155">
    <property type="entry name" value="M/V/L/I-tRNA-synth_anticd-bd"/>
</dbReference>
<dbReference type="Gene3D" id="3.10.20.590">
    <property type="match status" value="1"/>
</dbReference>
<dbReference type="InterPro" id="IPR009008">
    <property type="entry name" value="Val/Leu/Ile-tRNA-synth_edit"/>
</dbReference>
<comment type="similarity">
    <text evidence="1 9 10">Belongs to the class-I aminoacyl-tRNA synthetase family.</text>
</comment>
<keyword evidence="5 9" id="KW-0067">ATP-binding</keyword>
<evidence type="ECO:0000259" key="13">
    <source>
        <dbReference type="Pfam" id="PF09334"/>
    </source>
</evidence>
<feature type="short sequence motif" description="'HIGH' region" evidence="9">
    <location>
        <begin position="42"/>
        <end position="52"/>
    </location>
</feature>
<dbReference type="InterPro" id="IPR002302">
    <property type="entry name" value="Leu-tRNA-ligase"/>
</dbReference>
<dbReference type="EMBL" id="JACNJN010000090">
    <property type="protein sequence ID" value="MBC8335072.1"/>
    <property type="molecule type" value="Genomic_DNA"/>
</dbReference>
<evidence type="ECO:0000256" key="3">
    <source>
        <dbReference type="ARBA" id="ARBA00022598"/>
    </source>
</evidence>
<evidence type="ECO:0000313" key="15">
    <source>
        <dbReference type="EMBL" id="MBC8335072.1"/>
    </source>
</evidence>
<dbReference type="NCBIfam" id="TIGR00396">
    <property type="entry name" value="leuS_bact"/>
    <property type="match status" value="1"/>
</dbReference>
<dbReference type="CDD" id="cd00812">
    <property type="entry name" value="LeuRS_core"/>
    <property type="match status" value="1"/>
</dbReference>
<protein>
    <recommendedName>
        <fullName evidence="9">Leucine--tRNA ligase</fullName>
        <ecNumber evidence="9">6.1.1.4</ecNumber>
    </recommendedName>
    <alternativeName>
        <fullName evidence="9">Leucyl-tRNA synthetase</fullName>
        <shortName evidence="9">LeuRS</shortName>
    </alternativeName>
</protein>
<evidence type="ECO:0000256" key="5">
    <source>
        <dbReference type="ARBA" id="ARBA00022840"/>
    </source>
</evidence>
<feature type="binding site" evidence="9">
    <location>
        <position position="586"/>
    </location>
    <ligand>
        <name>ATP</name>
        <dbReference type="ChEBI" id="CHEBI:30616"/>
    </ligand>
</feature>
<name>A0A8J6NJP4_9CHLR</name>
<feature type="domain" description="Aminoacyl-tRNA synthetase class Ia" evidence="11">
    <location>
        <begin position="420"/>
        <end position="611"/>
    </location>
</feature>
<dbReference type="EC" id="6.1.1.4" evidence="9"/>
<evidence type="ECO:0000259" key="12">
    <source>
        <dbReference type="Pfam" id="PF08264"/>
    </source>
</evidence>
<dbReference type="PRINTS" id="PR00985">
    <property type="entry name" value="TRNASYNTHLEU"/>
</dbReference>
<feature type="domain" description="Methionyl/Leucyl tRNA synthetase" evidence="13">
    <location>
        <begin position="39"/>
        <end position="185"/>
    </location>
</feature>
<dbReference type="Gene3D" id="3.90.740.10">
    <property type="entry name" value="Valyl/Leucyl/Isoleucyl-tRNA synthetase, editing domain"/>
    <property type="match status" value="1"/>
</dbReference>
<evidence type="ECO:0000313" key="16">
    <source>
        <dbReference type="Proteomes" id="UP000614469"/>
    </source>
</evidence>
<dbReference type="Pfam" id="PF09334">
    <property type="entry name" value="tRNA-synt_1g"/>
    <property type="match status" value="1"/>
</dbReference>
<dbReference type="Pfam" id="PF13603">
    <property type="entry name" value="tRNA-synt_1_2"/>
    <property type="match status" value="1"/>
</dbReference>
<dbReference type="Pfam" id="PF00133">
    <property type="entry name" value="tRNA-synt_1"/>
    <property type="match status" value="1"/>
</dbReference>
<comment type="catalytic activity">
    <reaction evidence="8 9">
        <text>tRNA(Leu) + L-leucine + ATP = L-leucyl-tRNA(Leu) + AMP + diphosphate</text>
        <dbReference type="Rhea" id="RHEA:11688"/>
        <dbReference type="Rhea" id="RHEA-COMP:9613"/>
        <dbReference type="Rhea" id="RHEA-COMP:9622"/>
        <dbReference type="ChEBI" id="CHEBI:30616"/>
        <dbReference type="ChEBI" id="CHEBI:33019"/>
        <dbReference type="ChEBI" id="CHEBI:57427"/>
        <dbReference type="ChEBI" id="CHEBI:78442"/>
        <dbReference type="ChEBI" id="CHEBI:78494"/>
        <dbReference type="ChEBI" id="CHEBI:456215"/>
        <dbReference type="EC" id="6.1.1.4"/>
    </reaction>
</comment>
<keyword evidence="7 9" id="KW-0030">Aminoacyl-tRNA synthetase</keyword>
<reference evidence="15 16" key="1">
    <citation type="submission" date="2020-08" db="EMBL/GenBank/DDBJ databases">
        <title>Bridging the membrane lipid divide: bacteria of the FCB group superphylum have the potential to synthesize archaeal ether lipids.</title>
        <authorList>
            <person name="Villanueva L."/>
            <person name="Von Meijenfeldt F.A.B."/>
            <person name="Westbye A.B."/>
            <person name="Yadav S."/>
            <person name="Hopmans E.C."/>
            <person name="Dutilh B.E."/>
            <person name="Sinninghe Damste J.S."/>
        </authorList>
    </citation>
    <scope>NUCLEOTIDE SEQUENCE [LARGE SCALE GENOMIC DNA]</scope>
    <source>
        <strain evidence="15">NIOZ-UU36</strain>
    </source>
</reference>
<evidence type="ECO:0000259" key="14">
    <source>
        <dbReference type="Pfam" id="PF13603"/>
    </source>
</evidence>
<dbReference type="PANTHER" id="PTHR43740">
    <property type="entry name" value="LEUCYL-TRNA SYNTHETASE"/>
    <property type="match status" value="1"/>
</dbReference>
<gene>
    <name evidence="9" type="primary">leuS</name>
    <name evidence="15" type="ORF">H8E29_07400</name>
</gene>
<dbReference type="InterPro" id="IPR002300">
    <property type="entry name" value="aa-tRNA-synth_Ia"/>
</dbReference>
<comment type="caution">
    <text evidence="15">The sequence shown here is derived from an EMBL/GenBank/DDBJ whole genome shotgun (WGS) entry which is preliminary data.</text>
</comment>
<keyword evidence="6 9" id="KW-0648">Protein biosynthesis</keyword>
<evidence type="ECO:0000256" key="1">
    <source>
        <dbReference type="ARBA" id="ARBA00005594"/>
    </source>
</evidence>
<dbReference type="GO" id="GO:0005524">
    <property type="term" value="F:ATP binding"/>
    <property type="evidence" value="ECO:0007669"/>
    <property type="project" value="UniProtKB-UniRule"/>
</dbReference>
<evidence type="ECO:0000256" key="8">
    <source>
        <dbReference type="ARBA" id="ARBA00047469"/>
    </source>
</evidence>
<organism evidence="15 16">
    <name type="scientific">Candidatus Desulfolinea nitratireducens</name>
    <dbReference type="NCBI Taxonomy" id="2841698"/>
    <lineage>
        <taxon>Bacteria</taxon>
        <taxon>Bacillati</taxon>
        <taxon>Chloroflexota</taxon>
        <taxon>Anaerolineae</taxon>
        <taxon>Anaerolineales</taxon>
        <taxon>Anaerolineales incertae sedis</taxon>
        <taxon>Candidatus Desulfolinea</taxon>
    </lineage>
</organism>
<comment type="subcellular location">
    <subcellularLocation>
        <location evidence="9">Cytoplasm</location>
    </subcellularLocation>
</comment>
<dbReference type="PANTHER" id="PTHR43740:SF2">
    <property type="entry name" value="LEUCINE--TRNA LIGASE, MITOCHONDRIAL"/>
    <property type="match status" value="1"/>
</dbReference>
<evidence type="ECO:0000256" key="2">
    <source>
        <dbReference type="ARBA" id="ARBA00022490"/>
    </source>
</evidence>
<dbReference type="Pfam" id="PF08264">
    <property type="entry name" value="Anticodon_1"/>
    <property type="match status" value="1"/>
</dbReference>
<evidence type="ECO:0000256" key="10">
    <source>
        <dbReference type="RuleBase" id="RU363039"/>
    </source>
</evidence>
<dbReference type="SUPFAM" id="SSF47323">
    <property type="entry name" value="Anticodon-binding domain of a subclass of class I aminoacyl-tRNA synthetases"/>
    <property type="match status" value="1"/>
</dbReference>
<dbReference type="InterPro" id="IPR015413">
    <property type="entry name" value="Methionyl/Leucyl_tRNA_Synth"/>
</dbReference>
<dbReference type="InterPro" id="IPR014729">
    <property type="entry name" value="Rossmann-like_a/b/a_fold"/>
</dbReference>
<dbReference type="Gene3D" id="1.10.730.10">
    <property type="entry name" value="Isoleucyl-tRNA Synthetase, Domain 1"/>
    <property type="match status" value="1"/>
</dbReference>
<evidence type="ECO:0000256" key="4">
    <source>
        <dbReference type="ARBA" id="ARBA00022741"/>
    </source>
</evidence>
<sequence length="819" mass="93854">MTENYNHTEIEKKWQDKWDADELYRSVIDESRPKHYALTMLPYPSGDLHIGHWYAMTPSDARARYMRMNGFNVLFPIGFDSFGLPAEGAAIKNNIHPKKWTYANIERMRGQLRSMGAMFDWEREAVSSDESYYRWSEWFFIQLYKNGLAYRKMSPVDWCPSCNTTLAREQVWGDDRHCERCGTPVIKKDLDQWFFRTTNYADEMLKFEDIDWPQHVRTLQTNWIGRSEGASVIFKTEVGDHDMEVFTTRPDTLWGATFMVLSPEHPLVEVVSTEDKKAEIEAYKDEAARQSDIEREATDKEKTGVFTGGYAINPVNDERIPIWIADYVLMSYGTGAIMAVPAHDERDFEFARKFGLEVRVVIQPDDMEALDGETMEASVPAKGQMVNSGPLTGTPGDQSVVKAIEFIGEKGTGKKAVNYKLRDWLISRQRYWGSPIPMIHCEKCGWNPVPEDELPITLPEDVEWLPTGESPLKLHPTWKHVKCPECDGKAVRETDTMDTFMCSSWYHLRYLSPEYHEGPFDQTEYDYWMPVDIYTGGIEHATMHLMYTRFFHKALRDMGITKGDEPMSQLRNQGMVLGEDHDKMSKSKGNVIAPDALVDKYGADVVRAYLMFFSRWDMGGPWNSQGIEGTVRWMRRVWTIFNETANVTDVTPTCSAETKKSLRLKLHETLKSVTFDFENVGFNTIISSLMELMNEIYKARSEGAVGTPEWDETLDIYLRMLAPVAPHIAEELWQVMGNEYSIHTQAWPKVDESAIVVNEITMGVQVNGKVRDRITVAADADDDTVKAAALASENVQKFLEGKEPRKVIVIPGRLVNIVK</sequence>
<dbReference type="FunFam" id="3.10.20.590:FF:000001">
    <property type="entry name" value="Leucine--tRNA ligase"/>
    <property type="match status" value="1"/>
</dbReference>
<dbReference type="GO" id="GO:0006429">
    <property type="term" value="P:leucyl-tRNA aminoacylation"/>
    <property type="evidence" value="ECO:0007669"/>
    <property type="project" value="UniProtKB-UniRule"/>
</dbReference>
<evidence type="ECO:0000256" key="6">
    <source>
        <dbReference type="ARBA" id="ARBA00022917"/>
    </source>
</evidence>
<dbReference type="GO" id="GO:0002161">
    <property type="term" value="F:aminoacyl-tRNA deacylase activity"/>
    <property type="evidence" value="ECO:0007669"/>
    <property type="project" value="InterPro"/>
</dbReference>
<dbReference type="FunFam" id="3.40.50.620:FF:000003">
    <property type="entry name" value="Leucine--tRNA ligase"/>
    <property type="match status" value="1"/>
</dbReference>
<dbReference type="FunFam" id="3.40.50.620:FF:000056">
    <property type="entry name" value="Leucine--tRNA ligase"/>
    <property type="match status" value="1"/>
</dbReference>
<dbReference type="SUPFAM" id="SSF50677">
    <property type="entry name" value="ValRS/IleRS/LeuRS editing domain"/>
    <property type="match status" value="1"/>
</dbReference>
<dbReference type="GO" id="GO:0005829">
    <property type="term" value="C:cytosol"/>
    <property type="evidence" value="ECO:0007669"/>
    <property type="project" value="TreeGrafter"/>
</dbReference>
<accession>A0A8J6NJP4</accession>
<dbReference type="Gene3D" id="3.40.50.620">
    <property type="entry name" value="HUPs"/>
    <property type="match status" value="2"/>
</dbReference>
<dbReference type="FunFam" id="1.10.730.10:FF:000002">
    <property type="entry name" value="Leucine--tRNA ligase"/>
    <property type="match status" value="1"/>
</dbReference>
<dbReference type="CDD" id="cd07958">
    <property type="entry name" value="Anticodon_Ia_Leu_BEm"/>
    <property type="match status" value="1"/>
</dbReference>
<keyword evidence="2 9" id="KW-0963">Cytoplasm</keyword>
<feature type="short sequence motif" description="'KMSKS' region" evidence="9">
    <location>
        <begin position="583"/>
        <end position="587"/>
    </location>
</feature>
<proteinExistence type="inferred from homology"/>
<dbReference type="AlphaFoldDB" id="A0A8J6NJP4"/>
<keyword evidence="3 9" id="KW-0436">Ligase</keyword>
<evidence type="ECO:0000256" key="7">
    <source>
        <dbReference type="ARBA" id="ARBA00023146"/>
    </source>
</evidence>
<keyword evidence="4 9" id="KW-0547">Nucleotide-binding</keyword>
<evidence type="ECO:0000259" key="11">
    <source>
        <dbReference type="Pfam" id="PF00133"/>
    </source>
</evidence>
<dbReference type="HAMAP" id="MF_00049_B">
    <property type="entry name" value="Leu_tRNA_synth_B"/>
    <property type="match status" value="1"/>
</dbReference>
<dbReference type="SUPFAM" id="SSF52374">
    <property type="entry name" value="Nucleotidylyl transferase"/>
    <property type="match status" value="1"/>
</dbReference>
<dbReference type="Proteomes" id="UP000614469">
    <property type="component" value="Unassembled WGS sequence"/>
</dbReference>
<dbReference type="GO" id="GO:0004823">
    <property type="term" value="F:leucine-tRNA ligase activity"/>
    <property type="evidence" value="ECO:0007669"/>
    <property type="project" value="UniProtKB-UniRule"/>
</dbReference>
<dbReference type="InterPro" id="IPR025709">
    <property type="entry name" value="Leu_tRNA-synth_edit"/>
</dbReference>
<evidence type="ECO:0000256" key="9">
    <source>
        <dbReference type="HAMAP-Rule" id="MF_00049"/>
    </source>
</evidence>
<feature type="domain" description="Methionyl/Valyl/Leucyl/Isoleucyl-tRNA synthetase anticodon-binding" evidence="12">
    <location>
        <begin position="662"/>
        <end position="783"/>
    </location>
</feature>